<dbReference type="EMBL" id="JABFCX010000002">
    <property type="protein sequence ID" value="NNU15664.1"/>
    <property type="molecule type" value="Genomic_DNA"/>
</dbReference>
<evidence type="ECO:0000313" key="1">
    <source>
        <dbReference type="EMBL" id="NNU15664.1"/>
    </source>
</evidence>
<dbReference type="Gene3D" id="3.10.180.10">
    <property type="entry name" value="2,3-Dihydroxybiphenyl 1,2-Dioxygenase, domain 1"/>
    <property type="match status" value="1"/>
</dbReference>
<sequence length="115" mass="12316">MSAPIVFFDIAGPDEGALRAFYEKVFGWPCGQPGNFMPGNAPKLDGTIRQDPADKMLYVGVPDVTKTLELIEAEGGKIDVPRFEVPGTVVLGLFSDPAGNRKGLVELDGDEPKIP</sequence>
<evidence type="ECO:0008006" key="3">
    <source>
        <dbReference type="Google" id="ProtNLM"/>
    </source>
</evidence>
<name>A0A7Y3RKD2_9PROT</name>
<keyword evidence="2" id="KW-1185">Reference proteome</keyword>
<comment type="caution">
    <text evidence="1">The sequence shown here is derived from an EMBL/GenBank/DDBJ whole genome shotgun (WGS) entry which is preliminary data.</text>
</comment>
<gene>
    <name evidence="1" type="ORF">HK107_04950</name>
</gene>
<dbReference type="RefSeq" id="WP_173197292.1">
    <property type="nucleotide sequence ID" value="NZ_JABFCX010000002.1"/>
</dbReference>
<organism evidence="1 2">
    <name type="scientific">Parvularcula mediterranea</name>
    <dbReference type="NCBI Taxonomy" id="2732508"/>
    <lineage>
        <taxon>Bacteria</taxon>
        <taxon>Pseudomonadati</taxon>
        <taxon>Pseudomonadota</taxon>
        <taxon>Alphaproteobacteria</taxon>
        <taxon>Parvularculales</taxon>
        <taxon>Parvularculaceae</taxon>
        <taxon>Parvularcula</taxon>
    </lineage>
</organism>
<dbReference type="SUPFAM" id="SSF54593">
    <property type="entry name" value="Glyoxalase/Bleomycin resistance protein/Dihydroxybiphenyl dioxygenase"/>
    <property type="match status" value="1"/>
</dbReference>
<accession>A0A7Y3RKD2</accession>
<dbReference type="AlphaFoldDB" id="A0A7Y3RKD2"/>
<dbReference type="Proteomes" id="UP000536835">
    <property type="component" value="Unassembled WGS sequence"/>
</dbReference>
<reference evidence="1 2" key="1">
    <citation type="submission" date="2020-05" db="EMBL/GenBank/DDBJ databases">
        <title>Parvularcula mediterraneae sp. nov., isolated from polypropylene straw from shallow seawater of the seashore of Laganas in Zakynthos island, Greece.</title>
        <authorList>
            <person name="Szabo I."/>
            <person name="Al-Omari J."/>
            <person name="Rado J."/>
            <person name="Szerdahelyi G.S."/>
        </authorList>
    </citation>
    <scope>NUCLEOTIDE SEQUENCE [LARGE SCALE GENOMIC DNA]</scope>
    <source>
        <strain evidence="1 2">ZS-1/3</strain>
    </source>
</reference>
<protein>
    <recommendedName>
        <fullName evidence="3">VOC family protein</fullName>
    </recommendedName>
</protein>
<evidence type="ECO:0000313" key="2">
    <source>
        <dbReference type="Proteomes" id="UP000536835"/>
    </source>
</evidence>
<proteinExistence type="predicted"/>
<dbReference type="InterPro" id="IPR029068">
    <property type="entry name" value="Glyas_Bleomycin-R_OHBP_Dase"/>
</dbReference>